<dbReference type="RefSeq" id="WP_100757772.1">
    <property type="nucleotide sequence ID" value="NZ_NPDT01000001.1"/>
</dbReference>
<accession>A0A2M9ZFR1</accession>
<organism evidence="1 2">
    <name type="scientific">Leptospira wolffii</name>
    <dbReference type="NCBI Taxonomy" id="409998"/>
    <lineage>
        <taxon>Bacteria</taxon>
        <taxon>Pseudomonadati</taxon>
        <taxon>Spirochaetota</taxon>
        <taxon>Spirochaetia</taxon>
        <taxon>Leptospirales</taxon>
        <taxon>Leptospiraceae</taxon>
        <taxon>Leptospira</taxon>
    </lineage>
</organism>
<protein>
    <submittedName>
        <fullName evidence="1">Uncharacterized protein</fullName>
    </submittedName>
</protein>
<comment type="caution">
    <text evidence="1">The sequence shown here is derived from an EMBL/GenBank/DDBJ whole genome shotgun (WGS) entry which is preliminary data.</text>
</comment>
<reference evidence="1 2" key="1">
    <citation type="submission" date="2017-07" db="EMBL/GenBank/DDBJ databases">
        <title>Leptospira spp. isolated from tropical soils.</title>
        <authorList>
            <person name="Thibeaux R."/>
            <person name="Iraola G."/>
            <person name="Ferres I."/>
            <person name="Bierque E."/>
            <person name="Girault D."/>
            <person name="Soupe-Gilbert M.-E."/>
            <person name="Picardeau M."/>
            <person name="Goarant C."/>
        </authorList>
    </citation>
    <scope>NUCLEOTIDE SEQUENCE [LARGE SCALE GENOMIC DNA]</scope>
    <source>
        <strain evidence="1 2">FH2-C-A2</strain>
    </source>
</reference>
<dbReference type="Proteomes" id="UP000231912">
    <property type="component" value="Unassembled WGS sequence"/>
</dbReference>
<gene>
    <name evidence="1" type="ORF">CH371_04260</name>
</gene>
<evidence type="ECO:0000313" key="2">
    <source>
        <dbReference type="Proteomes" id="UP000231912"/>
    </source>
</evidence>
<proteinExistence type="predicted"/>
<dbReference type="EMBL" id="NPDT01000001">
    <property type="protein sequence ID" value="PJZ67270.1"/>
    <property type="molecule type" value="Genomic_DNA"/>
</dbReference>
<name>A0A2M9ZFR1_9LEPT</name>
<evidence type="ECO:0000313" key="1">
    <source>
        <dbReference type="EMBL" id="PJZ67270.1"/>
    </source>
</evidence>
<dbReference type="AlphaFoldDB" id="A0A2M9ZFR1"/>
<sequence>MLKKSFYWLVVLGFVANCSGLGEIKISHDSFRNAHIVTVKLGNRSQEKVATSFQVASFLLPTYNGTFEFSREIKTGKPNASEIQLSIIASNDNPLLTAKGAVRIGEKSFDLAVTDISGETVANMKAEAKENSITGKTSVSTSTQSYKVLRGKIVLNKEIEDLILRSNDFTLRLYSGNYPITFVIVGDDFLKLKEFLTTKPDPNQI</sequence>